<protein>
    <submittedName>
        <fullName evidence="10">Rhomboid protease GluP</fullName>
    </submittedName>
</protein>
<feature type="transmembrane region" description="Helical" evidence="8">
    <location>
        <begin position="251"/>
        <end position="267"/>
    </location>
</feature>
<organism evidence="10 11">
    <name type="scientific">Spirosoma endophyticum</name>
    <dbReference type="NCBI Taxonomy" id="662367"/>
    <lineage>
        <taxon>Bacteria</taxon>
        <taxon>Pseudomonadati</taxon>
        <taxon>Bacteroidota</taxon>
        <taxon>Cytophagia</taxon>
        <taxon>Cytophagales</taxon>
        <taxon>Cytophagaceae</taxon>
        <taxon>Spirosoma</taxon>
    </lineage>
</organism>
<evidence type="ECO:0000256" key="7">
    <source>
        <dbReference type="SAM" id="MobiDB-lite"/>
    </source>
</evidence>
<feature type="compositionally biased region" description="Polar residues" evidence="7">
    <location>
        <begin position="54"/>
        <end position="66"/>
    </location>
</feature>
<dbReference type="GO" id="GO:0006508">
    <property type="term" value="P:proteolysis"/>
    <property type="evidence" value="ECO:0007669"/>
    <property type="project" value="UniProtKB-KW"/>
</dbReference>
<keyword evidence="5 8" id="KW-1133">Transmembrane helix</keyword>
<dbReference type="InterPro" id="IPR022764">
    <property type="entry name" value="Peptidase_S54_rhomboid_dom"/>
</dbReference>
<dbReference type="Gene3D" id="1.20.1540.10">
    <property type="entry name" value="Rhomboid-like"/>
    <property type="match status" value="1"/>
</dbReference>
<evidence type="ECO:0000259" key="9">
    <source>
        <dbReference type="Pfam" id="PF01694"/>
    </source>
</evidence>
<evidence type="ECO:0000256" key="6">
    <source>
        <dbReference type="ARBA" id="ARBA00023136"/>
    </source>
</evidence>
<evidence type="ECO:0000256" key="4">
    <source>
        <dbReference type="ARBA" id="ARBA00022801"/>
    </source>
</evidence>
<feature type="region of interest" description="Disordered" evidence="7">
    <location>
        <begin position="43"/>
        <end position="66"/>
    </location>
</feature>
<dbReference type="InterPro" id="IPR035952">
    <property type="entry name" value="Rhomboid-like_sf"/>
</dbReference>
<evidence type="ECO:0000256" key="8">
    <source>
        <dbReference type="SAM" id="Phobius"/>
    </source>
</evidence>
<comment type="similarity">
    <text evidence="2">Belongs to the peptidase S54 family.</text>
</comment>
<gene>
    <name evidence="10" type="ORF">SAMN05216167_11510</name>
</gene>
<dbReference type="PANTHER" id="PTHR43731:SF14">
    <property type="entry name" value="PRESENILIN-ASSOCIATED RHOMBOID-LIKE PROTEIN, MITOCHONDRIAL"/>
    <property type="match status" value="1"/>
</dbReference>
<reference evidence="10 11" key="1">
    <citation type="submission" date="2016-10" db="EMBL/GenBank/DDBJ databases">
        <authorList>
            <person name="de Groot N.N."/>
        </authorList>
    </citation>
    <scope>NUCLEOTIDE SEQUENCE [LARGE SCALE GENOMIC DNA]</scope>
    <source>
        <strain evidence="10 11">DSM 26130</strain>
    </source>
</reference>
<name>A0A1I2B990_9BACT</name>
<evidence type="ECO:0000256" key="5">
    <source>
        <dbReference type="ARBA" id="ARBA00022989"/>
    </source>
</evidence>
<feature type="transmembrane region" description="Helical" evidence="8">
    <location>
        <begin position="156"/>
        <end position="181"/>
    </location>
</feature>
<dbReference type="InterPro" id="IPR050925">
    <property type="entry name" value="Rhomboid_protease_S54"/>
</dbReference>
<dbReference type="PANTHER" id="PTHR43731">
    <property type="entry name" value="RHOMBOID PROTEASE"/>
    <property type="match status" value="1"/>
</dbReference>
<dbReference type="Proteomes" id="UP000198598">
    <property type="component" value="Unassembled WGS sequence"/>
</dbReference>
<keyword evidence="4" id="KW-0378">Hydrolase</keyword>
<evidence type="ECO:0000256" key="1">
    <source>
        <dbReference type="ARBA" id="ARBA00004141"/>
    </source>
</evidence>
<dbReference type="GO" id="GO:0004252">
    <property type="term" value="F:serine-type endopeptidase activity"/>
    <property type="evidence" value="ECO:0007669"/>
    <property type="project" value="InterPro"/>
</dbReference>
<keyword evidence="6 8" id="KW-0472">Membrane</keyword>
<feature type="transmembrane region" description="Helical" evidence="8">
    <location>
        <begin position="273"/>
        <end position="290"/>
    </location>
</feature>
<dbReference type="STRING" id="662367.SAMN05216167_11510"/>
<keyword evidence="10" id="KW-0645">Protease</keyword>
<dbReference type="AlphaFoldDB" id="A0A1I2B990"/>
<feature type="transmembrane region" description="Helical" evidence="8">
    <location>
        <begin position="217"/>
        <end position="239"/>
    </location>
</feature>
<feature type="domain" description="Peptidase S54 rhomboid" evidence="9">
    <location>
        <begin position="151"/>
        <end position="286"/>
    </location>
</feature>
<dbReference type="Pfam" id="PF01694">
    <property type="entry name" value="Rhomboid"/>
    <property type="match status" value="1"/>
</dbReference>
<feature type="transmembrane region" description="Helical" evidence="8">
    <location>
        <begin position="110"/>
        <end position="130"/>
    </location>
</feature>
<dbReference type="EMBL" id="FOLQ01000015">
    <property type="protein sequence ID" value="SFE51883.1"/>
    <property type="molecule type" value="Genomic_DNA"/>
</dbReference>
<feature type="transmembrane region" description="Helical" evidence="8">
    <location>
        <begin position="193"/>
        <end position="211"/>
    </location>
</feature>
<evidence type="ECO:0000313" key="11">
    <source>
        <dbReference type="Proteomes" id="UP000198598"/>
    </source>
</evidence>
<dbReference type="SUPFAM" id="SSF144091">
    <property type="entry name" value="Rhomboid-like"/>
    <property type="match status" value="1"/>
</dbReference>
<sequence>MIQLPFYGWSLITPIRSQHRLLFDWGICFVRLSSLFAGRKLPSSMNNESEKPSNSDQPLTTNSDHSAGLNQAIEPNNLPVKENEVSPPVAQRANPLALFIPGEGYLITPILIWINVVLFMLMALTGVNLLHPASDDLIRWGANYSPLTLDDQPWRFLSSCFLHIGVIHLVFNMYALLQIGLLLEPILGSRQFVIAYLMAGLAGSVVSLWWHEIVLGAGASGAIFGLYGVFLALLTTNWFDVQTRRDLMRNSLIFVGYNLVIGLQAGIDNAAHMGGLLAGLLFGYTYYFSALHPSRASTQAGWLLLMPPILTVVTTIVVYVNTGNPFGEYDRLLKRFSLLEAQALSVFRLPPTTSAAGVAKAIDEQGIVSWRKALNVLTEADQLALPEELRQRTKLLRQYGRLRLTSFTLLQRSLRDTTHIYDQQIEDLDRQIYGIQKQLEKQ</sequence>
<accession>A0A1I2B990</accession>
<keyword evidence="11" id="KW-1185">Reference proteome</keyword>
<dbReference type="GO" id="GO:0016020">
    <property type="term" value="C:membrane"/>
    <property type="evidence" value="ECO:0007669"/>
    <property type="project" value="UniProtKB-SubCell"/>
</dbReference>
<keyword evidence="3 8" id="KW-0812">Transmembrane</keyword>
<comment type="subcellular location">
    <subcellularLocation>
        <location evidence="1">Membrane</location>
        <topology evidence="1">Multi-pass membrane protein</topology>
    </subcellularLocation>
</comment>
<feature type="transmembrane region" description="Helical" evidence="8">
    <location>
        <begin position="302"/>
        <end position="320"/>
    </location>
</feature>
<proteinExistence type="inferred from homology"/>
<evidence type="ECO:0000256" key="3">
    <source>
        <dbReference type="ARBA" id="ARBA00022692"/>
    </source>
</evidence>
<evidence type="ECO:0000313" key="10">
    <source>
        <dbReference type="EMBL" id="SFE51883.1"/>
    </source>
</evidence>
<evidence type="ECO:0000256" key="2">
    <source>
        <dbReference type="ARBA" id="ARBA00009045"/>
    </source>
</evidence>